<name>A0A9N9NJI1_9GLOM</name>
<sequence>MIPYLLLIVQIPEHGLDNALSHFHNQPNAYKTYKLNELNSNLDEETSNNSELESANNSHSNYDKYSTGESKDPYSNDAVEDQVIVNCWRKTRILPSVSREEIEIAINNQDMLLE</sequence>
<evidence type="ECO:0000313" key="3">
    <source>
        <dbReference type="Proteomes" id="UP000789759"/>
    </source>
</evidence>
<dbReference type="AlphaFoldDB" id="A0A9N9NJI1"/>
<comment type="caution">
    <text evidence="2">The sequence shown here is derived from an EMBL/GenBank/DDBJ whole genome shotgun (WGS) entry which is preliminary data.</text>
</comment>
<feature type="non-terminal residue" evidence="2">
    <location>
        <position position="114"/>
    </location>
</feature>
<gene>
    <name evidence="2" type="ORF">CPELLU_LOCUS13936</name>
</gene>
<proteinExistence type="predicted"/>
<keyword evidence="3" id="KW-1185">Reference proteome</keyword>
<dbReference type="EMBL" id="CAJVQA010015616">
    <property type="protein sequence ID" value="CAG8738268.1"/>
    <property type="molecule type" value="Genomic_DNA"/>
</dbReference>
<organism evidence="2 3">
    <name type="scientific">Cetraspora pellucida</name>
    <dbReference type="NCBI Taxonomy" id="1433469"/>
    <lineage>
        <taxon>Eukaryota</taxon>
        <taxon>Fungi</taxon>
        <taxon>Fungi incertae sedis</taxon>
        <taxon>Mucoromycota</taxon>
        <taxon>Glomeromycotina</taxon>
        <taxon>Glomeromycetes</taxon>
        <taxon>Diversisporales</taxon>
        <taxon>Gigasporaceae</taxon>
        <taxon>Cetraspora</taxon>
    </lineage>
</organism>
<feature type="region of interest" description="Disordered" evidence="1">
    <location>
        <begin position="41"/>
        <end position="75"/>
    </location>
</feature>
<evidence type="ECO:0000256" key="1">
    <source>
        <dbReference type="SAM" id="MobiDB-lite"/>
    </source>
</evidence>
<dbReference type="Proteomes" id="UP000789759">
    <property type="component" value="Unassembled WGS sequence"/>
</dbReference>
<protein>
    <submittedName>
        <fullName evidence="2">14258_t:CDS:1</fullName>
    </submittedName>
</protein>
<reference evidence="2" key="1">
    <citation type="submission" date="2021-06" db="EMBL/GenBank/DDBJ databases">
        <authorList>
            <person name="Kallberg Y."/>
            <person name="Tangrot J."/>
            <person name="Rosling A."/>
        </authorList>
    </citation>
    <scope>NUCLEOTIDE SEQUENCE</scope>
    <source>
        <strain evidence="2">FL966</strain>
    </source>
</reference>
<accession>A0A9N9NJI1</accession>
<evidence type="ECO:0000313" key="2">
    <source>
        <dbReference type="EMBL" id="CAG8738268.1"/>
    </source>
</evidence>
<feature type="compositionally biased region" description="Low complexity" evidence="1">
    <location>
        <begin position="41"/>
        <end position="60"/>
    </location>
</feature>